<sequence length="377" mass="44281">MIVNHSSIGVLSDTKRTLFIKFPRKPKLCSTNNDLTTVEFQYLFFNDEKCQINSRFIQDRFTSQMMLFTFFVKDSMYNGGNVLNVLLASRKLNYRDPGESQLRLIKNVTEMNSILKLNTEFFKNDPIELDLLKCYQSMFDNLKNHGIHAEIPIASYFHKEFLKADPCVSIIANSNELYRIFPNPEILKYKHVILNIFDIEKHVKVWSNTMRSKENANHEHLEKIANFSNFYDMITRPTFFKEAWIMTYINYKNSQISNSDNPDQRAIINYPKLIEAGNLKSYHLKGFYHIKEFISHPWSLNGPLTEELKDKSIDAALKQSESLKKIGIKIKEIERFQYDSSNDKFYFLWNAREIGIMKPDDIEILDFYGLKTALFNG</sequence>
<name>K0KWJ6_WICCF</name>
<dbReference type="Proteomes" id="UP000009328">
    <property type="component" value="Unassembled WGS sequence"/>
</dbReference>
<proteinExistence type="predicted"/>
<dbReference type="EMBL" id="CAIF01000216">
    <property type="protein sequence ID" value="CCH45869.1"/>
    <property type="molecule type" value="Genomic_DNA"/>
</dbReference>
<evidence type="ECO:0000313" key="1">
    <source>
        <dbReference type="EMBL" id="CCH45869.1"/>
    </source>
</evidence>
<comment type="caution">
    <text evidence="1">The sequence shown here is derived from an EMBL/GenBank/DDBJ whole genome shotgun (WGS) entry which is preliminary data.</text>
</comment>
<accession>K0KWJ6</accession>
<reference evidence="1 2" key="1">
    <citation type="journal article" date="2012" name="Eukaryot. Cell">
        <title>Draft genome sequence of Wickerhamomyces ciferrii NRRL Y-1031 F-60-10.</title>
        <authorList>
            <person name="Schneider J."/>
            <person name="Andrea H."/>
            <person name="Blom J."/>
            <person name="Jaenicke S."/>
            <person name="Ruckert C."/>
            <person name="Schorsch C."/>
            <person name="Szczepanowski R."/>
            <person name="Farwick M."/>
            <person name="Goesmann A."/>
            <person name="Puhler A."/>
            <person name="Schaffer S."/>
            <person name="Tauch A."/>
            <person name="Kohler T."/>
            <person name="Brinkrolf K."/>
        </authorList>
    </citation>
    <scope>NUCLEOTIDE SEQUENCE [LARGE SCALE GENOMIC DNA]</scope>
    <source>
        <strain evidence="2">ATCC 14091 / BCRC 22168 / CBS 111 / JCM 3599 / NBRC 0793 / NRRL Y-1031 F-60-10</strain>
    </source>
</reference>
<dbReference type="InParanoid" id="K0KWJ6"/>
<organism evidence="1 2">
    <name type="scientific">Wickerhamomyces ciferrii (strain ATCC 14091 / BCRC 22168 / CBS 111 / JCM 3599 / NBRC 0793 / NRRL Y-1031 F-60-10)</name>
    <name type="common">Yeast</name>
    <name type="synonym">Pichia ciferrii</name>
    <dbReference type="NCBI Taxonomy" id="1206466"/>
    <lineage>
        <taxon>Eukaryota</taxon>
        <taxon>Fungi</taxon>
        <taxon>Dikarya</taxon>
        <taxon>Ascomycota</taxon>
        <taxon>Saccharomycotina</taxon>
        <taxon>Saccharomycetes</taxon>
        <taxon>Phaffomycetales</taxon>
        <taxon>Wickerhamomycetaceae</taxon>
        <taxon>Wickerhamomyces</taxon>
    </lineage>
</organism>
<dbReference type="AlphaFoldDB" id="K0KWJ6"/>
<protein>
    <submittedName>
        <fullName evidence="1">Uncharacterized protein</fullName>
    </submittedName>
</protein>
<gene>
    <name evidence="1" type="ORF">BN7_5456</name>
</gene>
<evidence type="ECO:0000313" key="2">
    <source>
        <dbReference type="Proteomes" id="UP000009328"/>
    </source>
</evidence>
<keyword evidence="2" id="KW-1185">Reference proteome</keyword>
<dbReference type="HOGENOM" id="CLU_734053_0_0_1"/>